<evidence type="ECO:0000259" key="14">
    <source>
        <dbReference type="Pfam" id="PF16656"/>
    </source>
</evidence>
<evidence type="ECO:0000256" key="8">
    <source>
        <dbReference type="ARBA" id="ARBA00022833"/>
    </source>
</evidence>
<dbReference type="InterPro" id="IPR004843">
    <property type="entry name" value="Calcineurin-like_PHP"/>
</dbReference>
<dbReference type="CDD" id="cd00839">
    <property type="entry name" value="MPP_PAPs"/>
    <property type="match status" value="1"/>
</dbReference>
<comment type="cofactor">
    <cofactor evidence="1">
        <name>Zn(2+)</name>
        <dbReference type="ChEBI" id="CHEBI:29105"/>
    </cofactor>
</comment>
<dbReference type="PANTHER" id="PTHR45778">
    <property type="entry name" value="PURPLE ACID PHOSPHATASE-RELATED"/>
    <property type="match status" value="1"/>
</dbReference>
<evidence type="ECO:0000256" key="9">
    <source>
        <dbReference type="ARBA" id="ARBA00023180"/>
    </source>
</evidence>
<dbReference type="Pfam" id="PF16656">
    <property type="entry name" value="Pur_ac_phosph_N"/>
    <property type="match status" value="1"/>
</dbReference>
<dbReference type="GO" id="GO:0005576">
    <property type="term" value="C:extracellular region"/>
    <property type="evidence" value="ECO:0007669"/>
    <property type="project" value="UniProtKB-SubCell"/>
</dbReference>
<keyword evidence="11" id="KW-1133">Transmembrane helix</keyword>
<feature type="domain" description="Purple acid phosphatase C-terminal" evidence="13">
    <location>
        <begin position="523"/>
        <end position="590"/>
    </location>
</feature>
<dbReference type="InterPro" id="IPR008963">
    <property type="entry name" value="Purple_acid_Pase-like_N"/>
</dbReference>
<dbReference type="Gene3D" id="3.60.21.10">
    <property type="match status" value="1"/>
</dbReference>
<dbReference type="Pfam" id="PF14008">
    <property type="entry name" value="Metallophos_C"/>
    <property type="match status" value="1"/>
</dbReference>
<dbReference type="Gene3D" id="2.60.40.380">
    <property type="entry name" value="Purple acid phosphatase-like, N-terminal"/>
    <property type="match status" value="1"/>
</dbReference>
<keyword evidence="8" id="KW-0862">Zinc</keyword>
<organism evidence="15 16">
    <name type="scientific">Parasponia andersonii</name>
    <name type="common">Sponia andersonii</name>
    <dbReference type="NCBI Taxonomy" id="3476"/>
    <lineage>
        <taxon>Eukaryota</taxon>
        <taxon>Viridiplantae</taxon>
        <taxon>Streptophyta</taxon>
        <taxon>Embryophyta</taxon>
        <taxon>Tracheophyta</taxon>
        <taxon>Spermatophyta</taxon>
        <taxon>Magnoliopsida</taxon>
        <taxon>eudicotyledons</taxon>
        <taxon>Gunneridae</taxon>
        <taxon>Pentapetalae</taxon>
        <taxon>rosids</taxon>
        <taxon>fabids</taxon>
        <taxon>Rosales</taxon>
        <taxon>Cannabaceae</taxon>
        <taxon>Parasponia</taxon>
    </lineage>
</organism>
<sequence length="673" mass="75799">MVFFFFVHGTTPISQRPTFFFFLLLSTLFFAIAQQVSISLNTTTLSKSGDSVLIQWSGIDTPSKLDWLGIYSPPSSDHHNFVGYVFLSTSPSWQSGSGSVSIPLVNLRSNYSFRIFRWTESEINPKKRDHDQNPLPGTKHLLASSLELGFGPGRGPEQIHLAYTDREDEMRVMFMTEDGAERLVRYGEREGELGDVAVARAGRYEREDMCDSPANESVGWRDPGFIHDGVMKNLKKGVKYYYQVGSDSKGWSSTYSFVSRNGDSDETIAFMFGDMGTATPYKTFMRTQDESISTVKWILRDIEALGDKPAFVSHIGDISYARGYSWIWDQFFNQIEPVASKVPYHVCIGNHEYNWPLQPWKPDWSWSVYGKDGGGECGVPYSLKFNMPGSSSEPTGTRAPATRNLYYSFDMGSVHFVYISTETNFLPGSTQYEFIKGDLESVNRTKTPFVVVQGHRPMYTTSNEIRDAPLRERMLKHLEPLFVNNNVTLALWGHVHRYERFCPLNNFTCGSLGLVGEKWKAYPVHVVIGMAGQDWQPIWKPRDDHPDVPIFPQPLESIYRGGEFGYTRLVATKEKLTLSYVGNHDGKEHDKMEILASGQVLNGGAGKDSADTGVNYVETKRESHVESNLPLFVKGASILVLGAFIGYVLGFVSHARTRAAPRNTWTPVKSEET</sequence>
<evidence type="ECO:0000313" key="16">
    <source>
        <dbReference type="Proteomes" id="UP000237105"/>
    </source>
</evidence>
<evidence type="ECO:0000256" key="5">
    <source>
        <dbReference type="ARBA" id="ARBA00011738"/>
    </source>
</evidence>
<proteinExistence type="inferred from homology"/>
<evidence type="ECO:0000256" key="1">
    <source>
        <dbReference type="ARBA" id="ARBA00001947"/>
    </source>
</evidence>
<evidence type="ECO:0000256" key="3">
    <source>
        <dbReference type="ARBA" id="ARBA00004613"/>
    </source>
</evidence>
<evidence type="ECO:0000256" key="2">
    <source>
        <dbReference type="ARBA" id="ARBA00001962"/>
    </source>
</evidence>
<keyword evidence="11" id="KW-0812">Transmembrane</keyword>
<gene>
    <name evidence="15" type="ORF">PanWU01x14_008780</name>
</gene>
<comment type="cofactor">
    <cofactor evidence="2">
        <name>Fe cation</name>
        <dbReference type="ChEBI" id="CHEBI:24875"/>
    </cofactor>
</comment>
<dbReference type="OrthoDB" id="45007at2759"/>
<protein>
    <recommendedName>
        <fullName evidence="10">Purple acid phosphatase</fullName>
        <ecNumber evidence="10">3.1.3.2</ecNumber>
    </recommendedName>
</protein>
<keyword evidence="16" id="KW-1185">Reference proteome</keyword>
<dbReference type="PANTHER" id="PTHR45778:SF7">
    <property type="entry name" value="PURPLE ACID PHOSPHATASE"/>
    <property type="match status" value="1"/>
</dbReference>
<keyword evidence="11" id="KW-0472">Membrane</keyword>
<evidence type="ECO:0000256" key="10">
    <source>
        <dbReference type="RuleBase" id="RU361203"/>
    </source>
</evidence>
<keyword evidence="7" id="KW-0732">Signal</keyword>
<dbReference type="GO" id="GO:0046872">
    <property type="term" value="F:metal ion binding"/>
    <property type="evidence" value="ECO:0007669"/>
    <property type="project" value="InterPro"/>
</dbReference>
<feature type="domain" description="Purple acid phosphatase N-terminal" evidence="14">
    <location>
        <begin position="156"/>
        <end position="258"/>
    </location>
</feature>
<dbReference type="Pfam" id="PF00149">
    <property type="entry name" value="Metallophos"/>
    <property type="match status" value="1"/>
</dbReference>
<dbReference type="AlphaFoldDB" id="A0A2P5E279"/>
<evidence type="ECO:0000256" key="4">
    <source>
        <dbReference type="ARBA" id="ARBA00008723"/>
    </source>
</evidence>
<comment type="catalytic activity">
    <reaction evidence="10">
        <text>a phosphate monoester + H2O = an alcohol + phosphate</text>
        <dbReference type="Rhea" id="RHEA:15017"/>
        <dbReference type="ChEBI" id="CHEBI:15377"/>
        <dbReference type="ChEBI" id="CHEBI:30879"/>
        <dbReference type="ChEBI" id="CHEBI:43474"/>
        <dbReference type="ChEBI" id="CHEBI:67140"/>
        <dbReference type="EC" id="3.1.3.2"/>
    </reaction>
</comment>
<evidence type="ECO:0000259" key="13">
    <source>
        <dbReference type="Pfam" id="PF14008"/>
    </source>
</evidence>
<dbReference type="GO" id="GO:0003993">
    <property type="term" value="F:acid phosphatase activity"/>
    <property type="evidence" value="ECO:0007669"/>
    <property type="project" value="UniProtKB-EC"/>
</dbReference>
<dbReference type="InterPro" id="IPR015914">
    <property type="entry name" value="PAPs_N"/>
</dbReference>
<dbReference type="InterPro" id="IPR025733">
    <property type="entry name" value="PAPs_C"/>
</dbReference>
<feature type="domain" description="Calcineurin-like phosphoesterase" evidence="12">
    <location>
        <begin position="273"/>
        <end position="498"/>
    </location>
</feature>
<dbReference type="EMBL" id="JXTB01000003">
    <property type="protein sequence ID" value="PON79646.1"/>
    <property type="molecule type" value="Genomic_DNA"/>
</dbReference>
<dbReference type="InterPro" id="IPR041792">
    <property type="entry name" value="MPP_PAP"/>
</dbReference>
<reference evidence="16" key="1">
    <citation type="submission" date="2016-06" db="EMBL/GenBank/DDBJ databases">
        <title>Parallel loss of symbiosis genes in relatives of nitrogen-fixing non-legume Parasponia.</title>
        <authorList>
            <person name="Van Velzen R."/>
            <person name="Holmer R."/>
            <person name="Bu F."/>
            <person name="Rutten L."/>
            <person name="Van Zeijl A."/>
            <person name="Liu W."/>
            <person name="Santuari L."/>
            <person name="Cao Q."/>
            <person name="Sharma T."/>
            <person name="Shen D."/>
            <person name="Roswanjaya Y."/>
            <person name="Wardhani T."/>
            <person name="Kalhor M.S."/>
            <person name="Jansen J."/>
            <person name="Van den Hoogen J."/>
            <person name="Gungor B."/>
            <person name="Hartog M."/>
            <person name="Hontelez J."/>
            <person name="Verver J."/>
            <person name="Yang W.-C."/>
            <person name="Schijlen E."/>
            <person name="Repin R."/>
            <person name="Schilthuizen M."/>
            <person name="Schranz E."/>
            <person name="Heidstra R."/>
            <person name="Miyata K."/>
            <person name="Fedorova E."/>
            <person name="Kohlen W."/>
            <person name="Bisseling T."/>
            <person name="Smit S."/>
            <person name="Geurts R."/>
        </authorList>
    </citation>
    <scope>NUCLEOTIDE SEQUENCE [LARGE SCALE GENOMIC DNA]</scope>
    <source>
        <strain evidence="16">cv. WU1-14</strain>
    </source>
</reference>
<evidence type="ECO:0000313" key="15">
    <source>
        <dbReference type="EMBL" id="PON79646.1"/>
    </source>
</evidence>
<evidence type="ECO:0000256" key="7">
    <source>
        <dbReference type="ARBA" id="ARBA00022729"/>
    </source>
</evidence>
<feature type="transmembrane region" description="Helical" evidence="11">
    <location>
        <begin position="631"/>
        <end position="652"/>
    </location>
</feature>
<dbReference type="Proteomes" id="UP000237105">
    <property type="component" value="Unassembled WGS sequence"/>
</dbReference>
<dbReference type="SUPFAM" id="SSF56300">
    <property type="entry name" value="Metallo-dependent phosphatases"/>
    <property type="match status" value="1"/>
</dbReference>
<keyword evidence="6" id="KW-0964">Secreted</keyword>
<name>A0A2P5E279_PARAD</name>
<evidence type="ECO:0000256" key="6">
    <source>
        <dbReference type="ARBA" id="ARBA00022525"/>
    </source>
</evidence>
<evidence type="ECO:0000256" key="11">
    <source>
        <dbReference type="SAM" id="Phobius"/>
    </source>
</evidence>
<dbReference type="EC" id="3.1.3.2" evidence="10"/>
<dbReference type="SUPFAM" id="SSF49363">
    <property type="entry name" value="Purple acid phosphatase, N-terminal domain"/>
    <property type="match status" value="1"/>
</dbReference>
<comment type="similarity">
    <text evidence="4 10">Belongs to the metallophosphoesterase superfamily. Purple acid phosphatase family.</text>
</comment>
<comment type="subunit">
    <text evidence="5">Homodimer.</text>
</comment>
<dbReference type="InterPro" id="IPR029052">
    <property type="entry name" value="Metallo-depent_PP-like"/>
</dbReference>
<comment type="subcellular location">
    <subcellularLocation>
        <location evidence="3">Secreted</location>
    </subcellularLocation>
</comment>
<accession>A0A2P5E279</accession>
<evidence type="ECO:0000259" key="12">
    <source>
        <dbReference type="Pfam" id="PF00149"/>
    </source>
</evidence>
<dbReference type="STRING" id="3476.A0A2P5E279"/>
<keyword evidence="9" id="KW-0325">Glycoprotein</keyword>
<comment type="caution">
    <text evidence="15">The sequence shown here is derived from an EMBL/GenBank/DDBJ whole genome shotgun (WGS) entry which is preliminary data.</text>
</comment>
<keyword evidence="10" id="KW-0378">Hydrolase</keyword>